<keyword evidence="3" id="KW-1185">Reference proteome</keyword>
<comment type="caution">
    <text evidence="2">The sequence shown here is derived from an EMBL/GenBank/DDBJ whole genome shotgun (WGS) entry which is preliminary data.</text>
</comment>
<dbReference type="InterPro" id="IPR016181">
    <property type="entry name" value="Acyl_CoA_acyltransferase"/>
</dbReference>
<evidence type="ECO:0000259" key="1">
    <source>
        <dbReference type="PROSITE" id="PS51729"/>
    </source>
</evidence>
<dbReference type="InterPro" id="IPR045057">
    <property type="entry name" value="Gcn5-rel_NAT"/>
</dbReference>
<dbReference type="EMBL" id="JBHRXZ010000012">
    <property type="protein sequence ID" value="MFC3607010.1"/>
    <property type="molecule type" value="Genomic_DNA"/>
</dbReference>
<dbReference type="InterPro" id="IPR031165">
    <property type="entry name" value="GNAT_YJDJ"/>
</dbReference>
<dbReference type="Gene3D" id="3.40.630.30">
    <property type="match status" value="1"/>
</dbReference>
<keyword evidence="2" id="KW-0808">Transferase</keyword>
<proteinExistence type="predicted"/>
<dbReference type="RefSeq" id="WP_386361596.1">
    <property type="nucleotide sequence ID" value="NZ_JBHRXZ010000012.1"/>
</dbReference>
<evidence type="ECO:0000313" key="3">
    <source>
        <dbReference type="Proteomes" id="UP001595630"/>
    </source>
</evidence>
<dbReference type="PANTHER" id="PTHR31435">
    <property type="entry name" value="PROTEIN NATD1"/>
    <property type="match status" value="1"/>
</dbReference>
<organism evidence="2 3">
    <name type="scientific">Stutzerimonas tarimensis</name>
    <dbReference type="NCBI Taxonomy" id="1507735"/>
    <lineage>
        <taxon>Bacteria</taxon>
        <taxon>Pseudomonadati</taxon>
        <taxon>Pseudomonadota</taxon>
        <taxon>Gammaproteobacteria</taxon>
        <taxon>Pseudomonadales</taxon>
        <taxon>Pseudomonadaceae</taxon>
        <taxon>Stutzerimonas</taxon>
    </lineage>
</organism>
<reference evidence="3" key="1">
    <citation type="journal article" date="2019" name="Int. J. Syst. Evol. Microbiol.">
        <title>The Global Catalogue of Microorganisms (GCM) 10K type strain sequencing project: providing services to taxonomists for standard genome sequencing and annotation.</title>
        <authorList>
            <consortium name="The Broad Institute Genomics Platform"/>
            <consortium name="The Broad Institute Genome Sequencing Center for Infectious Disease"/>
            <person name="Wu L."/>
            <person name="Ma J."/>
        </authorList>
    </citation>
    <scope>NUCLEOTIDE SEQUENCE [LARGE SCALE GENOMIC DNA]</scope>
    <source>
        <strain evidence="3">KCTC 42447</strain>
    </source>
</reference>
<dbReference type="PROSITE" id="PS51729">
    <property type="entry name" value="GNAT_YJDJ"/>
    <property type="match status" value="1"/>
</dbReference>
<name>A0ABV7T1M5_9GAMM</name>
<dbReference type="CDD" id="cd04301">
    <property type="entry name" value="NAT_SF"/>
    <property type="match status" value="1"/>
</dbReference>
<dbReference type="PANTHER" id="PTHR31435:SF9">
    <property type="entry name" value="PROTEIN NATD1"/>
    <property type="match status" value="1"/>
</dbReference>
<dbReference type="SUPFAM" id="SSF55729">
    <property type="entry name" value="Acyl-CoA N-acyltransferases (Nat)"/>
    <property type="match status" value="1"/>
</dbReference>
<dbReference type="Proteomes" id="UP001595630">
    <property type="component" value="Unassembled WGS sequence"/>
</dbReference>
<keyword evidence="2" id="KW-0012">Acyltransferase</keyword>
<dbReference type="GO" id="GO:0016746">
    <property type="term" value="F:acyltransferase activity"/>
    <property type="evidence" value="ECO:0007669"/>
    <property type="project" value="UniProtKB-KW"/>
</dbReference>
<feature type="domain" description="N-acetyltransferase" evidence="1">
    <location>
        <begin position="8"/>
        <end position="94"/>
    </location>
</feature>
<gene>
    <name evidence="2" type="ORF">ACFOMF_04335</name>
</gene>
<sequence length="94" mass="10875">MMSEFTIRHDRQKYHFEVNLDGRCAYLAYMDLGKQTLDFYRTYVPEDLRGHGIAAAIVQEALDFANREGYVVIPSCSYVESYLERDRLKASQAG</sequence>
<accession>A0ABV7T1M5</accession>
<dbReference type="Pfam" id="PF14542">
    <property type="entry name" value="Acetyltransf_CG"/>
    <property type="match status" value="1"/>
</dbReference>
<evidence type="ECO:0000313" key="2">
    <source>
        <dbReference type="EMBL" id="MFC3607010.1"/>
    </source>
</evidence>
<dbReference type="EC" id="2.3.1.-" evidence="2"/>
<protein>
    <submittedName>
        <fullName evidence="2">GNAT family N-acetyltransferase</fullName>
        <ecNumber evidence="2">2.3.1.-</ecNumber>
    </submittedName>
</protein>